<reference evidence="2" key="1">
    <citation type="submission" date="2021-06" db="EMBL/GenBank/DDBJ databases">
        <title>Comparative genomics, transcriptomics and evolutionary studies reveal genomic signatures of adaptation to plant cell wall in hemibiotrophic fungi.</title>
        <authorList>
            <consortium name="DOE Joint Genome Institute"/>
            <person name="Baroncelli R."/>
            <person name="Diaz J.F."/>
            <person name="Benocci T."/>
            <person name="Peng M."/>
            <person name="Battaglia E."/>
            <person name="Haridas S."/>
            <person name="Andreopoulos W."/>
            <person name="Labutti K."/>
            <person name="Pangilinan J."/>
            <person name="Floch G.L."/>
            <person name="Makela M.R."/>
            <person name="Henrissat B."/>
            <person name="Grigoriev I.V."/>
            <person name="Crouch J.A."/>
            <person name="De Vries R.P."/>
            <person name="Sukno S.A."/>
            <person name="Thon M.R."/>
        </authorList>
    </citation>
    <scope>NUCLEOTIDE SEQUENCE</scope>
    <source>
        <strain evidence="2">MAFF235873</strain>
    </source>
</reference>
<feature type="compositionally biased region" description="Polar residues" evidence="1">
    <location>
        <begin position="23"/>
        <end position="43"/>
    </location>
</feature>
<feature type="region of interest" description="Disordered" evidence="1">
    <location>
        <begin position="286"/>
        <end position="318"/>
    </location>
</feature>
<protein>
    <submittedName>
        <fullName evidence="2">Uncharacterized protein</fullName>
    </submittedName>
</protein>
<evidence type="ECO:0000256" key="1">
    <source>
        <dbReference type="SAM" id="MobiDB-lite"/>
    </source>
</evidence>
<feature type="compositionally biased region" description="Polar residues" evidence="1">
    <location>
        <begin position="468"/>
        <end position="480"/>
    </location>
</feature>
<organism evidence="2 3">
    <name type="scientific">Colletotrichum zoysiae</name>
    <dbReference type="NCBI Taxonomy" id="1216348"/>
    <lineage>
        <taxon>Eukaryota</taxon>
        <taxon>Fungi</taxon>
        <taxon>Dikarya</taxon>
        <taxon>Ascomycota</taxon>
        <taxon>Pezizomycotina</taxon>
        <taxon>Sordariomycetes</taxon>
        <taxon>Hypocreomycetidae</taxon>
        <taxon>Glomerellales</taxon>
        <taxon>Glomerellaceae</taxon>
        <taxon>Colletotrichum</taxon>
        <taxon>Colletotrichum graminicola species complex</taxon>
    </lineage>
</organism>
<accession>A0AAD9M4B3</accession>
<keyword evidence="3" id="KW-1185">Reference proteome</keyword>
<dbReference type="AlphaFoldDB" id="A0AAD9M4B3"/>
<gene>
    <name evidence="2" type="ORF">LX32DRAFT_414753</name>
</gene>
<proteinExistence type="predicted"/>
<feature type="region of interest" description="Disordered" evidence="1">
    <location>
        <begin position="468"/>
        <end position="490"/>
    </location>
</feature>
<dbReference type="Proteomes" id="UP001232148">
    <property type="component" value="Unassembled WGS sequence"/>
</dbReference>
<feature type="compositionally biased region" description="Polar residues" evidence="1">
    <location>
        <begin position="97"/>
        <end position="107"/>
    </location>
</feature>
<name>A0AAD9M4B3_9PEZI</name>
<evidence type="ECO:0000313" key="2">
    <source>
        <dbReference type="EMBL" id="KAK2028093.1"/>
    </source>
</evidence>
<comment type="caution">
    <text evidence="2">The sequence shown here is derived from an EMBL/GenBank/DDBJ whole genome shotgun (WGS) entry which is preliminary data.</text>
</comment>
<dbReference type="EMBL" id="MU842884">
    <property type="protein sequence ID" value="KAK2028093.1"/>
    <property type="molecule type" value="Genomic_DNA"/>
</dbReference>
<feature type="region of interest" description="Disordered" evidence="1">
    <location>
        <begin position="97"/>
        <end position="119"/>
    </location>
</feature>
<feature type="region of interest" description="Disordered" evidence="1">
    <location>
        <begin position="150"/>
        <end position="171"/>
    </location>
</feature>
<evidence type="ECO:0000313" key="3">
    <source>
        <dbReference type="Proteomes" id="UP001232148"/>
    </source>
</evidence>
<feature type="region of interest" description="Disordered" evidence="1">
    <location>
        <begin position="1"/>
        <end position="61"/>
    </location>
</feature>
<feature type="compositionally biased region" description="Polar residues" evidence="1">
    <location>
        <begin position="1"/>
        <end position="11"/>
    </location>
</feature>
<sequence length="574" mass="63922">MQSKSCYSQKMSLEIQRQRSRRIWTSSNRHLQRSTRTSVTCSMSAADEPKQPKGIDGGDYSYNGAQYTRSCSARPLLQGYRDESLVLERLVSLNGQQQPPVSSTAVAHSNGDCKEISGDRTASDKTAFLSISSEANLTAPAEVYVKSEESSPGIHYSSPEIKSPSRPSFVTVPEEERELQQQSSVQRRRGAFSSACNSIFTLAAYANNRFDRNEAWDTPKDPRDLTRRSFLPLQTPSLSSKIHGKRPSTTHRMKRTIEEYKPTMAPVTANSALQQDIRDGFDEEETVLPSRQHSAKRRKRSPPLFGMGSLSITVGSKPIPPRKVTKRIGIRQAFLVDPDLDPDNNMTKGQPKKVRAEVGISTTSSFAEQPHQIIPSIETATTYDNNESQAILPPLRTHESVRQIGDQRHDSDGLDMSPSFLDSNTHTTAGFLCGSYSRLGTTDPNTFETSSFNASRFWTSSVSRASSQTNQLFDSRGNSRTNDDETQCRSEGGTSFSIVAATDQLAWRRNKSHFCKSLLSPEYDRNIHTYGESHTALSLTTESWQNLQGRFAAWTGTLEDLRPRPRPTGVLFQG</sequence>